<keyword evidence="3" id="KW-1185">Reference proteome</keyword>
<evidence type="ECO:0008006" key="4">
    <source>
        <dbReference type="Google" id="ProtNLM"/>
    </source>
</evidence>
<feature type="signal peptide" evidence="1">
    <location>
        <begin position="1"/>
        <end position="21"/>
    </location>
</feature>
<dbReference type="AlphaFoldDB" id="A0A3P1BZF3"/>
<dbReference type="EMBL" id="RQJO01000007">
    <property type="protein sequence ID" value="RRB06457.1"/>
    <property type="molecule type" value="Genomic_DNA"/>
</dbReference>
<dbReference type="Proteomes" id="UP000271925">
    <property type="component" value="Unassembled WGS sequence"/>
</dbReference>
<reference evidence="2 3" key="1">
    <citation type="submission" date="2018-11" db="EMBL/GenBank/DDBJ databases">
        <authorList>
            <person name="Zhou Z."/>
            <person name="Wang G."/>
        </authorList>
    </citation>
    <scope>NUCLEOTIDE SEQUENCE [LARGE SCALE GENOMIC DNA]</scope>
    <source>
        <strain evidence="2 3">KCTC52004</strain>
    </source>
</reference>
<evidence type="ECO:0000313" key="3">
    <source>
        <dbReference type="Proteomes" id="UP000271925"/>
    </source>
</evidence>
<comment type="caution">
    <text evidence="2">The sequence shown here is derived from an EMBL/GenBank/DDBJ whole genome shotgun (WGS) entry which is preliminary data.</text>
</comment>
<dbReference type="PROSITE" id="PS51257">
    <property type="entry name" value="PROKAR_LIPOPROTEIN"/>
    <property type="match status" value="1"/>
</dbReference>
<gene>
    <name evidence="2" type="ORF">EHT25_01250</name>
</gene>
<evidence type="ECO:0000313" key="2">
    <source>
        <dbReference type="EMBL" id="RRB06457.1"/>
    </source>
</evidence>
<dbReference type="RefSeq" id="WP_124869442.1">
    <property type="nucleotide sequence ID" value="NZ_RQJO01000007.1"/>
</dbReference>
<feature type="chain" id="PRO_5018283287" description="Lipocalin-like domain-containing protein" evidence="1">
    <location>
        <begin position="22"/>
        <end position="145"/>
    </location>
</feature>
<organism evidence="2 3">
    <name type="scientific">Larkinella rosea</name>
    <dbReference type="NCBI Taxonomy" id="2025312"/>
    <lineage>
        <taxon>Bacteria</taxon>
        <taxon>Pseudomonadati</taxon>
        <taxon>Bacteroidota</taxon>
        <taxon>Cytophagia</taxon>
        <taxon>Cytophagales</taxon>
        <taxon>Spirosomataceae</taxon>
        <taxon>Larkinella</taxon>
    </lineage>
</organism>
<dbReference type="OrthoDB" id="956961at2"/>
<sequence length="145" mass="16648">MKNRVLSLLALVILGITSCQKSDEVGPKDDPKKEFTQDLQQAKQWLPGKWKLDRVYAMLLNAPVPNVELVIDAKQIRLIQNGNQVDVVDYEIVKVNNKLQIQTSAQLRETNWYVQNPGLQINRDRLYLDLARAQEGAGYEFKRVN</sequence>
<accession>A0A3P1BZF3</accession>
<proteinExistence type="predicted"/>
<keyword evidence="1" id="KW-0732">Signal</keyword>
<evidence type="ECO:0000256" key="1">
    <source>
        <dbReference type="SAM" id="SignalP"/>
    </source>
</evidence>
<name>A0A3P1BZF3_9BACT</name>
<protein>
    <recommendedName>
        <fullName evidence="4">Lipocalin-like domain-containing protein</fullName>
    </recommendedName>
</protein>